<dbReference type="STRING" id="1619036.US58_C0007G0004"/>
<dbReference type="UniPathway" id="UPA00109">
    <property type="reaction ID" value="UER00189"/>
</dbReference>
<dbReference type="InterPro" id="IPR035990">
    <property type="entry name" value="TIM_sf"/>
</dbReference>
<gene>
    <name evidence="4" type="ORF">US58_C0007G0004</name>
</gene>
<dbReference type="UniPathway" id="UPA00138"/>
<comment type="catalytic activity">
    <reaction evidence="3">
        <text>D-glyceraldehyde 3-phosphate = dihydroxyacetone phosphate</text>
        <dbReference type="Rhea" id="RHEA:18585"/>
        <dbReference type="ChEBI" id="CHEBI:57642"/>
        <dbReference type="ChEBI" id="CHEBI:59776"/>
        <dbReference type="EC" id="5.3.1.1"/>
    </reaction>
</comment>
<dbReference type="PATRIC" id="fig|1619036.3.peg.239"/>
<dbReference type="GO" id="GO:0005829">
    <property type="term" value="C:cytosol"/>
    <property type="evidence" value="ECO:0007669"/>
    <property type="project" value="TreeGrafter"/>
</dbReference>
<keyword evidence="3" id="KW-0324">Glycolysis</keyword>
<dbReference type="GO" id="GO:0006096">
    <property type="term" value="P:glycolytic process"/>
    <property type="evidence" value="ECO:0007669"/>
    <property type="project" value="UniProtKB-UniPathway"/>
</dbReference>
<evidence type="ECO:0000256" key="1">
    <source>
        <dbReference type="ARBA" id="ARBA00007422"/>
    </source>
</evidence>
<dbReference type="CDD" id="cd00311">
    <property type="entry name" value="TIM"/>
    <property type="match status" value="1"/>
</dbReference>
<comment type="subcellular location">
    <subcellularLocation>
        <location evidence="3">Cytoplasm</location>
    </subcellularLocation>
</comment>
<reference evidence="4 5" key="1">
    <citation type="journal article" date="2015" name="Nature">
        <title>rRNA introns, odd ribosomes, and small enigmatic genomes across a large radiation of phyla.</title>
        <authorList>
            <person name="Brown C.T."/>
            <person name="Hug L.A."/>
            <person name="Thomas B.C."/>
            <person name="Sharon I."/>
            <person name="Castelle C.J."/>
            <person name="Singh A."/>
            <person name="Wilkins M.J."/>
            <person name="Williams K.H."/>
            <person name="Banfield J.F."/>
        </authorList>
    </citation>
    <scope>NUCLEOTIDE SEQUENCE [LARGE SCALE GENOMIC DNA]</scope>
</reference>
<protein>
    <recommendedName>
        <fullName evidence="3">Triosephosphate isomerase</fullName>
        <ecNumber evidence="3">5.3.1.1</ecNumber>
    </recommendedName>
</protein>
<dbReference type="InterPro" id="IPR000652">
    <property type="entry name" value="Triosephosphate_isomerase"/>
</dbReference>
<organism evidence="4 5">
    <name type="scientific">Candidatus Magasanikbacteria bacterium GW2011_GWA2_37_8</name>
    <dbReference type="NCBI Taxonomy" id="1619036"/>
    <lineage>
        <taxon>Bacteria</taxon>
        <taxon>Candidatus Magasanikiibacteriota</taxon>
    </lineage>
</organism>
<comment type="pathway">
    <text evidence="3">Carbohydrate biosynthesis; gluconeogenesis.</text>
</comment>
<comment type="caution">
    <text evidence="4">The sequence shown here is derived from an EMBL/GenBank/DDBJ whole genome shotgun (WGS) entry which is preliminary data.</text>
</comment>
<dbReference type="SUPFAM" id="SSF51351">
    <property type="entry name" value="Triosephosphate isomerase (TIM)"/>
    <property type="match status" value="1"/>
</dbReference>
<keyword evidence="2 3" id="KW-0413">Isomerase</keyword>
<dbReference type="PROSITE" id="PS51440">
    <property type="entry name" value="TIM_2"/>
    <property type="match status" value="2"/>
</dbReference>
<accession>A0A0G0HCS9</accession>
<keyword evidence="3" id="KW-0312">Gluconeogenesis</keyword>
<dbReference type="GO" id="GO:0006094">
    <property type="term" value="P:gluconeogenesis"/>
    <property type="evidence" value="ECO:0007669"/>
    <property type="project" value="UniProtKB-UniPathway"/>
</dbReference>
<dbReference type="Proteomes" id="UP000034333">
    <property type="component" value="Unassembled WGS sequence"/>
</dbReference>
<dbReference type="GO" id="GO:0004807">
    <property type="term" value="F:triose-phosphate isomerase activity"/>
    <property type="evidence" value="ECO:0007669"/>
    <property type="project" value="UniProtKB-EC"/>
</dbReference>
<dbReference type="Gene3D" id="3.20.20.70">
    <property type="entry name" value="Aldolase class I"/>
    <property type="match status" value="2"/>
</dbReference>
<dbReference type="EC" id="5.3.1.1" evidence="3"/>
<comment type="pathway">
    <text evidence="3">Carbohydrate degradation; glycolysis; D-glyceraldehyde 3-phosphate from glycerone phosphate: step 1/1.</text>
</comment>
<dbReference type="InterPro" id="IPR013785">
    <property type="entry name" value="Aldolase_TIM"/>
</dbReference>
<proteinExistence type="inferred from homology"/>
<dbReference type="GO" id="GO:0019563">
    <property type="term" value="P:glycerol catabolic process"/>
    <property type="evidence" value="ECO:0007669"/>
    <property type="project" value="TreeGrafter"/>
</dbReference>
<evidence type="ECO:0000313" key="4">
    <source>
        <dbReference type="EMBL" id="KKQ40993.1"/>
    </source>
</evidence>
<comment type="similarity">
    <text evidence="1 3">Belongs to the triosephosphate isomerase family.</text>
</comment>
<keyword evidence="3" id="KW-0963">Cytoplasm</keyword>
<comment type="subunit">
    <text evidence="3">Homodimer.</text>
</comment>
<evidence type="ECO:0000313" key="5">
    <source>
        <dbReference type="Proteomes" id="UP000034333"/>
    </source>
</evidence>
<dbReference type="PANTHER" id="PTHR21139:SF42">
    <property type="entry name" value="TRIOSEPHOSPHATE ISOMERASE"/>
    <property type="match status" value="1"/>
</dbReference>
<sequence>MKYLFANWKMYLDYDESNILANALANEHKKIPESVKVAVFPSALSLYPVAQVLNDVGIGVGERRHQFHETNHEVRQKLEAALTVGLIPVLCVGETLKEREENKTEEVIEVQLRAAFENLSWPVGRELIVAYEPVWAISKGMGASDVGLPCDEIEAERIHILIAKMVKGILPEVDPVVLFGGSVRKETVAGYLSQPHIHGVLVGAASTRLDSWLEIMASAIN</sequence>
<dbReference type="AlphaFoldDB" id="A0A0G0HCS9"/>
<dbReference type="EMBL" id="LBTN01000007">
    <property type="protein sequence ID" value="KKQ40993.1"/>
    <property type="molecule type" value="Genomic_DNA"/>
</dbReference>
<dbReference type="Pfam" id="PF00121">
    <property type="entry name" value="TIM"/>
    <property type="match status" value="2"/>
</dbReference>
<name>A0A0G0HCS9_9BACT</name>
<dbReference type="GO" id="GO:0046166">
    <property type="term" value="P:glyceraldehyde-3-phosphate biosynthetic process"/>
    <property type="evidence" value="ECO:0007669"/>
    <property type="project" value="TreeGrafter"/>
</dbReference>
<evidence type="ECO:0000256" key="2">
    <source>
        <dbReference type="ARBA" id="ARBA00023235"/>
    </source>
</evidence>
<dbReference type="PANTHER" id="PTHR21139">
    <property type="entry name" value="TRIOSEPHOSPHATE ISOMERASE"/>
    <property type="match status" value="1"/>
</dbReference>
<evidence type="ECO:0000256" key="3">
    <source>
        <dbReference type="RuleBase" id="RU363013"/>
    </source>
</evidence>